<dbReference type="NCBIfam" id="TIGR00666">
    <property type="entry name" value="PBP4"/>
    <property type="match status" value="1"/>
</dbReference>
<dbReference type="InterPro" id="IPR000667">
    <property type="entry name" value="Peptidase_S13"/>
</dbReference>
<keyword evidence="5" id="KW-1185">Reference proteome</keyword>
<sequence>MKSKFQYLLLLLLLTPYILNAQAKQSAIQQFLNIPGLKHASVGICVKDMTGKQINGHNADKSYTPASILKVITTATALETLGADYRYKTTLSKDKDKENHLLIHGYGDPTLGTQHLENFPFIFLSEWEKQIKQNIDTTQSLDITVIDDYFGYDGVSQRWIYQDMGSYYAAAAYGISIFDNTYELYFNTTRIDTCPIITEIRPHLDIIFTNTLRTNTSGRDNGYIHGEPRSMKRLLTGNIPGGKTSFSIKGDIPNPGLCLGQTLATRLIEEGLDIAEVNTTYDKYLGQMYAAERSSFAEEIFYTHNSFPLKDIIKDTNVRSNNHYAEHLIRTVGRTKNKDIYSSALDEGIEKTSQLWKARGLNTDALMMFDGSGLSPSNAVSPAFMCDLLVYMQAKSKNAKTFLESLPQAGKDGTVRSRLRGTRLAGKIFMKSGSIYGVQCFAGYYINGDKKYAFTIMVNKFTGQRSQITKGIDNLLLALFP</sequence>
<dbReference type="GO" id="GO:0000270">
    <property type="term" value="P:peptidoglycan metabolic process"/>
    <property type="evidence" value="ECO:0007669"/>
    <property type="project" value="TreeGrafter"/>
</dbReference>
<dbReference type="AlphaFoldDB" id="A0A840CMA1"/>
<feature type="signal peptide" evidence="3">
    <location>
        <begin position="1"/>
        <end position="23"/>
    </location>
</feature>
<organism evidence="4 5">
    <name type="scientific">Dysgonomonas hofstadii</name>
    <dbReference type="NCBI Taxonomy" id="637886"/>
    <lineage>
        <taxon>Bacteria</taxon>
        <taxon>Pseudomonadati</taxon>
        <taxon>Bacteroidota</taxon>
        <taxon>Bacteroidia</taxon>
        <taxon>Bacteroidales</taxon>
        <taxon>Dysgonomonadaceae</taxon>
        <taxon>Dysgonomonas</taxon>
    </lineage>
</organism>
<dbReference type="PANTHER" id="PTHR30023:SF0">
    <property type="entry name" value="PENICILLIN-SENSITIVE CARBOXYPEPTIDASE A"/>
    <property type="match status" value="1"/>
</dbReference>
<comment type="similarity">
    <text evidence="1">Belongs to the peptidase S13 family.</text>
</comment>
<evidence type="ECO:0000256" key="2">
    <source>
        <dbReference type="ARBA" id="ARBA00022801"/>
    </source>
</evidence>
<name>A0A840CMA1_9BACT</name>
<dbReference type="RefSeq" id="WP_183308037.1">
    <property type="nucleotide sequence ID" value="NZ_JACIEP010000011.1"/>
</dbReference>
<dbReference type="GO" id="GO:0009002">
    <property type="term" value="F:serine-type D-Ala-D-Ala carboxypeptidase activity"/>
    <property type="evidence" value="ECO:0007669"/>
    <property type="project" value="UniProtKB-EC"/>
</dbReference>
<dbReference type="GO" id="GO:0006508">
    <property type="term" value="P:proteolysis"/>
    <property type="evidence" value="ECO:0007669"/>
    <property type="project" value="InterPro"/>
</dbReference>
<dbReference type="SUPFAM" id="SSF56601">
    <property type="entry name" value="beta-lactamase/transpeptidase-like"/>
    <property type="match status" value="1"/>
</dbReference>
<feature type="chain" id="PRO_5032808081" evidence="3">
    <location>
        <begin position="24"/>
        <end position="481"/>
    </location>
</feature>
<proteinExistence type="inferred from homology"/>
<keyword evidence="4" id="KW-0121">Carboxypeptidase</keyword>
<dbReference type="Pfam" id="PF02113">
    <property type="entry name" value="Peptidase_S13"/>
    <property type="match status" value="1"/>
</dbReference>
<dbReference type="Gene3D" id="3.40.710.10">
    <property type="entry name" value="DD-peptidase/beta-lactamase superfamily"/>
    <property type="match status" value="2"/>
</dbReference>
<keyword evidence="4" id="KW-0645">Protease</keyword>
<dbReference type="EC" id="3.4.21.-" evidence="4"/>
<dbReference type="Proteomes" id="UP000555103">
    <property type="component" value="Unassembled WGS sequence"/>
</dbReference>
<comment type="caution">
    <text evidence="4">The sequence shown here is derived from an EMBL/GenBank/DDBJ whole genome shotgun (WGS) entry which is preliminary data.</text>
</comment>
<dbReference type="EC" id="3.4.16.4" evidence="4"/>
<dbReference type="PRINTS" id="PR00922">
    <property type="entry name" value="DADACBPTASE3"/>
</dbReference>
<evidence type="ECO:0000256" key="1">
    <source>
        <dbReference type="ARBA" id="ARBA00006096"/>
    </source>
</evidence>
<gene>
    <name evidence="4" type="ORF">GGR21_003092</name>
</gene>
<protein>
    <submittedName>
        <fullName evidence="4">D-alanyl-D-alanine carboxypeptidase/D-alanyl-D-alanine-endopeptidase (Penicillin-binding protein 4)</fullName>
        <ecNumber evidence="4">3.4.16.4</ecNumber>
        <ecNumber evidence="4">3.4.21.-</ecNumber>
    </submittedName>
</protein>
<dbReference type="PANTHER" id="PTHR30023">
    <property type="entry name" value="D-ALANYL-D-ALANINE CARBOXYPEPTIDASE"/>
    <property type="match status" value="1"/>
</dbReference>
<evidence type="ECO:0000313" key="5">
    <source>
        <dbReference type="Proteomes" id="UP000555103"/>
    </source>
</evidence>
<reference evidence="4 5" key="1">
    <citation type="submission" date="2020-08" db="EMBL/GenBank/DDBJ databases">
        <title>Genomic Encyclopedia of Type Strains, Phase IV (KMG-IV): sequencing the most valuable type-strain genomes for metagenomic binning, comparative biology and taxonomic classification.</title>
        <authorList>
            <person name="Goeker M."/>
        </authorList>
    </citation>
    <scope>NUCLEOTIDE SEQUENCE [LARGE SCALE GENOMIC DNA]</scope>
    <source>
        <strain evidence="4 5">DSM 104969</strain>
    </source>
</reference>
<evidence type="ECO:0000313" key="4">
    <source>
        <dbReference type="EMBL" id="MBB4037177.1"/>
    </source>
</evidence>
<dbReference type="EMBL" id="JACIEP010000011">
    <property type="protein sequence ID" value="MBB4037177.1"/>
    <property type="molecule type" value="Genomic_DNA"/>
</dbReference>
<evidence type="ECO:0000256" key="3">
    <source>
        <dbReference type="SAM" id="SignalP"/>
    </source>
</evidence>
<accession>A0A840CMA1</accession>
<dbReference type="InterPro" id="IPR012338">
    <property type="entry name" value="Beta-lactam/transpept-like"/>
</dbReference>
<keyword evidence="2 4" id="KW-0378">Hydrolase</keyword>
<keyword evidence="3" id="KW-0732">Signal</keyword>